<feature type="chain" id="PRO_5021333571" description="Chalcone isomerase domain-containing protein" evidence="1">
    <location>
        <begin position="20"/>
        <end position="185"/>
    </location>
</feature>
<comment type="caution">
    <text evidence="3">The sequence shown here is derived from an EMBL/GenBank/DDBJ whole genome shotgun (WGS) entry which is preliminary data.</text>
</comment>
<dbReference type="RefSeq" id="WP_141349621.1">
    <property type="nucleotide sequence ID" value="NZ_BJNV01000010.1"/>
</dbReference>
<keyword evidence="1" id="KW-0732">Signal</keyword>
<dbReference type="Pfam" id="PF16036">
    <property type="entry name" value="Chalcone_3"/>
    <property type="match status" value="1"/>
</dbReference>
<dbReference type="OrthoDB" id="8527419at2"/>
<evidence type="ECO:0000256" key="1">
    <source>
        <dbReference type="SAM" id="SignalP"/>
    </source>
</evidence>
<gene>
    <name evidence="3" type="ORF">ZRA01_08310</name>
</gene>
<evidence type="ECO:0000259" key="2">
    <source>
        <dbReference type="Pfam" id="PF16036"/>
    </source>
</evidence>
<evidence type="ECO:0000313" key="3">
    <source>
        <dbReference type="EMBL" id="GEC94758.1"/>
    </source>
</evidence>
<reference evidence="3 4" key="1">
    <citation type="submission" date="2019-06" db="EMBL/GenBank/DDBJ databases">
        <title>Whole genome shotgun sequence of Zoogloea ramigera NBRC 15342.</title>
        <authorList>
            <person name="Hosoyama A."/>
            <person name="Uohara A."/>
            <person name="Ohji S."/>
            <person name="Ichikawa N."/>
        </authorList>
    </citation>
    <scope>NUCLEOTIDE SEQUENCE [LARGE SCALE GENOMIC DNA]</scope>
    <source>
        <strain evidence="3 4">NBRC 15342</strain>
    </source>
</reference>
<proteinExistence type="predicted"/>
<protein>
    <recommendedName>
        <fullName evidence="2">Chalcone isomerase domain-containing protein</fullName>
    </recommendedName>
</protein>
<dbReference type="InterPro" id="IPR016087">
    <property type="entry name" value="Chalcone_isomerase"/>
</dbReference>
<dbReference type="Proteomes" id="UP000318422">
    <property type="component" value="Unassembled WGS sequence"/>
</dbReference>
<organism evidence="3 4">
    <name type="scientific">Zoogloea ramigera</name>
    <dbReference type="NCBI Taxonomy" id="350"/>
    <lineage>
        <taxon>Bacteria</taxon>
        <taxon>Pseudomonadati</taxon>
        <taxon>Pseudomonadota</taxon>
        <taxon>Betaproteobacteria</taxon>
        <taxon>Rhodocyclales</taxon>
        <taxon>Zoogloeaceae</taxon>
        <taxon>Zoogloea</taxon>
    </lineage>
</organism>
<dbReference type="AlphaFoldDB" id="A0A4Y4CPG7"/>
<accession>A0A4Y4CPG7</accession>
<dbReference type="EMBL" id="BJNV01000010">
    <property type="protein sequence ID" value="GEC94758.1"/>
    <property type="molecule type" value="Genomic_DNA"/>
</dbReference>
<feature type="signal peptide" evidence="1">
    <location>
        <begin position="1"/>
        <end position="19"/>
    </location>
</feature>
<feature type="domain" description="Chalcone isomerase" evidence="2">
    <location>
        <begin position="22"/>
        <end position="181"/>
    </location>
</feature>
<evidence type="ECO:0000313" key="4">
    <source>
        <dbReference type="Proteomes" id="UP000318422"/>
    </source>
</evidence>
<name>A0A4Y4CPG7_ZOORA</name>
<keyword evidence="4" id="KW-1185">Reference proteome</keyword>
<sequence length="185" mass="19763">MTCPRVLHALLLASALALAQPAAAVSLPRPVLATAGALQMAGTGEMRWFGLKLYDAALWVDSAQPAGAGPALQKPYALALRYTRAISGEALVTASIEEIRRLGETNEGRLARWKPLLEKALPSVAPGDTLVGLHEPGRGASFWHQGQLTARIDDAELAGAFFGIWLDARTREPRLRARLLGLAQP</sequence>